<dbReference type="RefSeq" id="WP_245793033.1">
    <property type="nucleotide sequence ID" value="NZ_FQUU01000004.1"/>
</dbReference>
<dbReference type="AlphaFoldDB" id="A0A1M4XA23"/>
<dbReference type="Proteomes" id="UP000184048">
    <property type="component" value="Unassembled WGS sequence"/>
</dbReference>
<keyword evidence="2" id="KW-1185">Reference proteome</keyword>
<gene>
    <name evidence="1" type="ORF">SAMN02745131_01398</name>
</gene>
<dbReference type="Pfam" id="PF11013">
    <property type="entry name" value="DUF2851"/>
    <property type="match status" value="1"/>
</dbReference>
<evidence type="ECO:0000313" key="2">
    <source>
        <dbReference type="Proteomes" id="UP000184048"/>
    </source>
</evidence>
<dbReference type="STRING" id="1121884.SAMN02745131_01398"/>
<evidence type="ECO:0008006" key="3">
    <source>
        <dbReference type="Google" id="ProtNLM"/>
    </source>
</evidence>
<organism evidence="1 2">
    <name type="scientific">Flavisolibacter ginsengisoli DSM 18119</name>
    <dbReference type="NCBI Taxonomy" id="1121884"/>
    <lineage>
        <taxon>Bacteria</taxon>
        <taxon>Pseudomonadati</taxon>
        <taxon>Bacteroidota</taxon>
        <taxon>Chitinophagia</taxon>
        <taxon>Chitinophagales</taxon>
        <taxon>Chitinophagaceae</taxon>
        <taxon>Flavisolibacter</taxon>
    </lineage>
</organism>
<name>A0A1M4XA23_9BACT</name>
<reference evidence="1 2" key="1">
    <citation type="submission" date="2016-11" db="EMBL/GenBank/DDBJ databases">
        <authorList>
            <person name="Jaros S."/>
            <person name="Januszkiewicz K."/>
            <person name="Wedrychowicz H."/>
        </authorList>
    </citation>
    <scope>NUCLEOTIDE SEQUENCE [LARGE SCALE GENOMIC DNA]</scope>
    <source>
        <strain evidence="1 2">DSM 18119</strain>
    </source>
</reference>
<accession>A0A1M4XA23</accession>
<protein>
    <recommendedName>
        <fullName evidence="3">DUF2851 domain-containing protein</fullName>
    </recommendedName>
</protein>
<dbReference type="EMBL" id="FQUU01000004">
    <property type="protein sequence ID" value="SHE90261.1"/>
    <property type="molecule type" value="Genomic_DNA"/>
</dbReference>
<dbReference type="InterPro" id="IPR021272">
    <property type="entry name" value="DUF2851"/>
</dbReference>
<proteinExistence type="predicted"/>
<sequence>MDKYIQAPLAYKSIERLNEKLLQYLWQFQYYNKADLTSAHGEPIEIVYPGSLNNNQGPDFLEAQVRIGGTLMVGSVEIHLRTSQWIEHGHQDDANYNNVILHVVFENDKEEDLKFPLPILELQSRIPHLMIERYATLMDTKAFIACYNKIGAIKDITWASWKERLLAERLTRKSAIVFDFLLGNTDHWEEIFWWMLARNFGLKVNMEAFEAMARSIPLRILARHKSQIHQVEALLMGQAGLLNESFTEDYPLLLQREYKFLQKKYALKPIQVPVYFHRMRPGNFPTVRLAQLAMLIHNSVHLFSTILEKKNVKDINGLFEITANDYWHYHYRFDEPSTYKRKVIGKTMVDNIVINTIVPVVFAYGLHHREEQYKLKALDWLEHTPAEENNITKGFTALGLPNQTAYESQAYIELKTQYCDPRHCLKCSIGNAILKS</sequence>
<evidence type="ECO:0000313" key="1">
    <source>
        <dbReference type="EMBL" id="SHE90261.1"/>
    </source>
</evidence>